<reference evidence="3" key="1">
    <citation type="submission" date="2017-10" db="EMBL/GenBank/DDBJ databases">
        <title>Rapid genome shrinkage in a self-fertile nematode reveals novel sperm competition proteins.</title>
        <authorList>
            <person name="Yin D."/>
            <person name="Schwarz E.M."/>
            <person name="Thomas C.G."/>
            <person name="Felde R.L."/>
            <person name="Korf I.F."/>
            <person name="Cutter A.D."/>
            <person name="Schartner C.M."/>
            <person name="Ralston E.J."/>
            <person name="Meyer B.J."/>
            <person name="Haag E.S."/>
        </authorList>
    </citation>
    <scope>NUCLEOTIDE SEQUENCE [LARGE SCALE GENOMIC DNA]</scope>
    <source>
        <strain evidence="3">JU1422</strain>
    </source>
</reference>
<accession>A0A2G5U3I3</accession>
<proteinExistence type="predicted"/>
<evidence type="ECO:0000256" key="1">
    <source>
        <dbReference type="SAM" id="SignalP"/>
    </source>
</evidence>
<dbReference type="OrthoDB" id="5823274at2759"/>
<gene>
    <name evidence="2" type="primary">Cni-F13B6.2</name>
    <name evidence="2" type="synonym">Cnig_chr_IV.g13805</name>
    <name evidence="2" type="ORF">B9Z55_013805</name>
</gene>
<protein>
    <recommendedName>
        <fullName evidence="4">CUB-like domain-containing protein</fullName>
    </recommendedName>
</protein>
<name>A0A2G5U3I3_9PELO</name>
<feature type="signal peptide" evidence="1">
    <location>
        <begin position="1"/>
        <end position="16"/>
    </location>
</feature>
<dbReference type="AlphaFoldDB" id="A0A2G5U3I3"/>
<keyword evidence="3" id="KW-1185">Reference proteome</keyword>
<sequence length="361" mass="39754">MELPTVLFLLFVSVQSKLHIFDAKVTKIPAQKGTRIYFLTNGNEANLTLFTVKAEKSQIDTNIFAFSVPQADGSLNPLVVTADNDTVFVTRPDGDTTPVTLFQDRVTENLNVFPVFENSALQFKAGKNVYFAVDKPNGKILTIQNLKVDRQKDGYLRAYSGVPGDLIPEPYLFFTSDVYTDITFYQQLDIPINEFSLDPVFDGVSYTVGFGYLTITLQSSGLIMSPEFPITQQPSDMSFNVNRNGDEDISLHMNTYFYRSLSYNTEITVRFGFGVENVQSFPSELNGRLGASGKINSVEVSSIGAYALQYWTNSTATNSEGSTIPAGQGTTPSIITTTNSSYFISNSLSILTLIVSLLIGC</sequence>
<comment type="caution">
    <text evidence="2">The sequence shown here is derived from an EMBL/GenBank/DDBJ whole genome shotgun (WGS) entry which is preliminary data.</text>
</comment>
<evidence type="ECO:0008006" key="4">
    <source>
        <dbReference type="Google" id="ProtNLM"/>
    </source>
</evidence>
<feature type="chain" id="PRO_5013848735" description="CUB-like domain-containing protein" evidence="1">
    <location>
        <begin position="17"/>
        <end position="361"/>
    </location>
</feature>
<dbReference type="EMBL" id="PDUG01000004">
    <property type="protein sequence ID" value="PIC34033.1"/>
    <property type="molecule type" value="Genomic_DNA"/>
</dbReference>
<organism evidence="2 3">
    <name type="scientific">Caenorhabditis nigoni</name>
    <dbReference type="NCBI Taxonomy" id="1611254"/>
    <lineage>
        <taxon>Eukaryota</taxon>
        <taxon>Metazoa</taxon>
        <taxon>Ecdysozoa</taxon>
        <taxon>Nematoda</taxon>
        <taxon>Chromadorea</taxon>
        <taxon>Rhabditida</taxon>
        <taxon>Rhabditina</taxon>
        <taxon>Rhabditomorpha</taxon>
        <taxon>Rhabditoidea</taxon>
        <taxon>Rhabditidae</taxon>
        <taxon>Peloderinae</taxon>
        <taxon>Caenorhabditis</taxon>
    </lineage>
</organism>
<keyword evidence="1" id="KW-0732">Signal</keyword>
<dbReference type="Proteomes" id="UP000230233">
    <property type="component" value="Chromosome IV"/>
</dbReference>
<evidence type="ECO:0000313" key="3">
    <source>
        <dbReference type="Proteomes" id="UP000230233"/>
    </source>
</evidence>
<evidence type="ECO:0000313" key="2">
    <source>
        <dbReference type="EMBL" id="PIC34033.1"/>
    </source>
</evidence>